<comment type="caution">
    <text evidence="1">The sequence shown here is derived from an EMBL/GenBank/DDBJ whole genome shotgun (WGS) entry which is preliminary data.</text>
</comment>
<dbReference type="RefSeq" id="WP_170201785.1">
    <property type="nucleotide sequence ID" value="NZ_RJKE01000001.1"/>
</dbReference>
<gene>
    <name evidence="1" type="ORF">EDD29_8565</name>
</gene>
<evidence type="ECO:0000313" key="1">
    <source>
        <dbReference type="EMBL" id="ROO90826.1"/>
    </source>
</evidence>
<dbReference type="EMBL" id="RJKE01000001">
    <property type="protein sequence ID" value="ROO90826.1"/>
    <property type="molecule type" value="Genomic_DNA"/>
</dbReference>
<evidence type="ECO:0000313" key="2">
    <source>
        <dbReference type="Proteomes" id="UP000272400"/>
    </source>
</evidence>
<dbReference type="Proteomes" id="UP000272400">
    <property type="component" value="Unassembled WGS sequence"/>
</dbReference>
<name>A0A3N1DBH8_9ACTN</name>
<protein>
    <submittedName>
        <fullName evidence="1">Uncharacterized protein</fullName>
    </submittedName>
</protein>
<organism evidence="1 2">
    <name type="scientific">Actinocorallia herbida</name>
    <dbReference type="NCBI Taxonomy" id="58109"/>
    <lineage>
        <taxon>Bacteria</taxon>
        <taxon>Bacillati</taxon>
        <taxon>Actinomycetota</taxon>
        <taxon>Actinomycetes</taxon>
        <taxon>Streptosporangiales</taxon>
        <taxon>Thermomonosporaceae</taxon>
        <taxon>Actinocorallia</taxon>
    </lineage>
</organism>
<accession>A0A3N1DBH8</accession>
<reference evidence="1 2" key="1">
    <citation type="submission" date="2018-11" db="EMBL/GenBank/DDBJ databases">
        <title>Sequencing the genomes of 1000 actinobacteria strains.</title>
        <authorList>
            <person name="Klenk H.-P."/>
        </authorList>
    </citation>
    <scope>NUCLEOTIDE SEQUENCE [LARGE SCALE GENOMIC DNA]</scope>
    <source>
        <strain evidence="1 2">DSM 44254</strain>
    </source>
</reference>
<dbReference type="AlphaFoldDB" id="A0A3N1DBH8"/>
<sequence length="256" mass="28607">MTPPLLVARDALVFFGINAQGMLKQDELFRFMESTGPQWWLPVSGMTRERFWTSRRHSLMARTSTVRILEGGCRPSEKVTVEHEITHGRRARGHRAPEYGFIDELRVRRDRDGLVVADLVSHTTWIDFGDGVPKVAAAPPEGLDCPLEELPPPAPMPTAGEGLAEGLFRWTPRECDFTNQHVSFPRYVERAENALADAGLALPARPVWQGWYRADFKAGEPTTVATSRGDDGALVFAFSGPDDLRPRVWVRLTDSA</sequence>
<proteinExistence type="predicted"/>
<keyword evidence="2" id="KW-1185">Reference proteome</keyword>